<evidence type="ECO:0000313" key="10">
    <source>
        <dbReference type="EMBL" id="VDP61516.1"/>
    </source>
</evidence>
<accession>A0A183PE79</accession>
<dbReference type="STRING" id="31246.A0A183PE79"/>
<dbReference type="GO" id="GO:0004879">
    <property type="term" value="F:nuclear receptor activity"/>
    <property type="evidence" value="ECO:0007669"/>
    <property type="project" value="TreeGrafter"/>
</dbReference>
<dbReference type="InterPro" id="IPR001628">
    <property type="entry name" value="Znf_hrmn_rcpt"/>
</dbReference>
<dbReference type="CDD" id="cd07179">
    <property type="entry name" value="2DBD_NR_DBD2"/>
    <property type="match status" value="1"/>
</dbReference>
<evidence type="ECO:0000256" key="9">
    <source>
        <dbReference type="ARBA" id="ARBA00023242"/>
    </source>
</evidence>
<dbReference type="SUPFAM" id="SSF57716">
    <property type="entry name" value="Glucocorticoid receptor-like (DNA-binding domain)"/>
    <property type="match status" value="1"/>
</dbReference>
<proteinExistence type="predicted"/>
<evidence type="ECO:0000256" key="6">
    <source>
        <dbReference type="ARBA" id="ARBA00023125"/>
    </source>
</evidence>
<keyword evidence="7" id="KW-0804">Transcription</keyword>
<dbReference type="PROSITE" id="PS51030">
    <property type="entry name" value="NUCLEAR_REC_DBD_2"/>
    <property type="match status" value="1"/>
</dbReference>
<keyword evidence="5" id="KW-0805">Transcription regulation</keyword>
<organism evidence="10 11">
    <name type="scientific">Schistosoma mattheei</name>
    <dbReference type="NCBI Taxonomy" id="31246"/>
    <lineage>
        <taxon>Eukaryota</taxon>
        <taxon>Metazoa</taxon>
        <taxon>Spiralia</taxon>
        <taxon>Lophotrochozoa</taxon>
        <taxon>Platyhelminthes</taxon>
        <taxon>Trematoda</taxon>
        <taxon>Digenea</taxon>
        <taxon>Strigeidida</taxon>
        <taxon>Schistosomatoidea</taxon>
        <taxon>Schistosomatidae</taxon>
        <taxon>Schistosoma</taxon>
    </lineage>
</organism>
<name>A0A183PE79_9TREM</name>
<evidence type="ECO:0000256" key="5">
    <source>
        <dbReference type="ARBA" id="ARBA00023015"/>
    </source>
</evidence>
<evidence type="ECO:0000313" key="11">
    <source>
        <dbReference type="Proteomes" id="UP000269396"/>
    </source>
</evidence>
<dbReference type="PRINTS" id="PR00047">
    <property type="entry name" value="STROIDFINGER"/>
</dbReference>
<dbReference type="GO" id="GO:0000978">
    <property type="term" value="F:RNA polymerase II cis-regulatory region sequence-specific DNA binding"/>
    <property type="evidence" value="ECO:0007669"/>
    <property type="project" value="TreeGrafter"/>
</dbReference>
<keyword evidence="11" id="KW-1185">Reference proteome</keyword>
<dbReference type="Proteomes" id="UP000269396">
    <property type="component" value="Unassembled WGS sequence"/>
</dbReference>
<keyword evidence="2" id="KW-0479">Metal-binding</keyword>
<evidence type="ECO:0000256" key="8">
    <source>
        <dbReference type="ARBA" id="ARBA00023170"/>
    </source>
</evidence>
<dbReference type="Pfam" id="PF00105">
    <property type="entry name" value="zf-C4"/>
    <property type="match status" value="1"/>
</dbReference>
<dbReference type="Gene3D" id="3.30.50.10">
    <property type="entry name" value="Erythroid Transcription Factor GATA-1, subunit A"/>
    <property type="match status" value="1"/>
</dbReference>
<keyword evidence="8" id="KW-0675">Receptor</keyword>
<dbReference type="EMBL" id="UZAL01032679">
    <property type="protein sequence ID" value="VDP61516.1"/>
    <property type="molecule type" value="Genomic_DNA"/>
</dbReference>
<dbReference type="PANTHER" id="PTHR45805:SF2">
    <property type="entry name" value="NUCLEAR HORMONE RECEPTOR HR3-RELATED"/>
    <property type="match status" value="1"/>
</dbReference>
<reference evidence="10 11" key="1">
    <citation type="submission" date="2018-11" db="EMBL/GenBank/DDBJ databases">
        <authorList>
            <consortium name="Pathogen Informatics"/>
        </authorList>
    </citation>
    <scope>NUCLEOTIDE SEQUENCE [LARGE SCALE GENOMIC DNA]</scope>
    <source>
        <strain>Denwood</strain>
        <strain evidence="11">Zambia</strain>
    </source>
</reference>
<sequence>MILFTAPGGEAGCDISQIPCRVCSGPSSGFHFGALTCEGCKGFFRRTVLSNVRLECLGNNDCPITPANRNMCKSCRFQRCLAVGMSKTG</sequence>
<dbReference type="InterPro" id="IPR013088">
    <property type="entry name" value="Znf_NHR/GATA"/>
</dbReference>
<dbReference type="GO" id="GO:0005634">
    <property type="term" value="C:nucleus"/>
    <property type="evidence" value="ECO:0007669"/>
    <property type="project" value="UniProtKB-SubCell"/>
</dbReference>
<comment type="subcellular location">
    <subcellularLocation>
        <location evidence="1">Nucleus</location>
    </subcellularLocation>
</comment>
<protein>
    <submittedName>
        <fullName evidence="10">Uncharacterized protein</fullName>
    </submittedName>
</protein>
<dbReference type="GO" id="GO:0008270">
    <property type="term" value="F:zinc ion binding"/>
    <property type="evidence" value="ECO:0007669"/>
    <property type="project" value="UniProtKB-KW"/>
</dbReference>
<dbReference type="PANTHER" id="PTHR45805">
    <property type="entry name" value="NUCLEAR HORMONE RECEPTOR HR3-RELATED"/>
    <property type="match status" value="1"/>
</dbReference>
<gene>
    <name evidence="10" type="ORF">SMTD_LOCUS12667</name>
</gene>
<dbReference type="SMART" id="SM00399">
    <property type="entry name" value="ZnF_C4"/>
    <property type="match status" value="1"/>
</dbReference>
<keyword evidence="4" id="KW-0862">Zinc</keyword>
<keyword evidence="6" id="KW-0238">DNA-binding</keyword>
<evidence type="ECO:0000256" key="4">
    <source>
        <dbReference type="ARBA" id="ARBA00022833"/>
    </source>
</evidence>
<keyword evidence="9" id="KW-0539">Nucleus</keyword>
<dbReference type="AlphaFoldDB" id="A0A183PE79"/>
<evidence type="ECO:0000256" key="7">
    <source>
        <dbReference type="ARBA" id="ARBA00023163"/>
    </source>
</evidence>
<evidence type="ECO:0000256" key="3">
    <source>
        <dbReference type="ARBA" id="ARBA00022771"/>
    </source>
</evidence>
<evidence type="ECO:0000256" key="1">
    <source>
        <dbReference type="ARBA" id="ARBA00004123"/>
    </source>
</evidence>
<evidence type="ECO:0000256" key="2">
    <source>
        <dbReference type="ARBA" id="ARBA00022723"/>
    </source>
</evidence>
<keyword evidence="3" id="KW-0863">Zinc-finger</keyword>